<feature type="signal peptide" evidence="1">
    <location>
        <begin position="1"/>
        <end position="22"/>
    </location>
</feature>
<accession>A0A2G8TKT3</accession>
<evidence type="ECO:0008006" key="4">
    <source>
        <dbReference type="Google" id="ProtNLM"/>
    </source>
</evidence>
<keyword evidence="3" id="KW-1185">Reference proteome</keyword>
<protein>
    <recommendedName>
        <fullName evidence="4">Lipoprotein</fullName>
    </recommendedName>
</protein>
<organism evidence="2 3">
    <name type="scientific">Massilia eurypsychrophila</name>
    <dbReference type="NCBI Taxonomy" id="1485217"/>
    <lineage>
        <taxon>Bacteria</taxon>
        <taxon>Pseudomonadati</taxon>
        <taxon>Pseudomonadota</taxon>
        <taxon>Betaproteobacteria</taxon>
        <taxon>Burkholderiales</taxon>
        <taxon>Oxalobacteraceae</taxon>
        <taxon>Telluria group</taxon>
        <taxon>Massilia</taxon>
    </lineage>
</organism>
<keyword evidence="1" id="KW-0732">Signal</keyword>
<comment type="caution">
    <text evidence="2">The sequence shown here is derived from an EMBL/GenBank/DDBJ whole genome shotgun (WGS) entry which is preliminary data.</text>
</comment>
<proteinExistence type="predicted"/>
<dbReference type="AlphaFoldDB" id="A0A2G8TKT3"/>
<name>A0A2G8TKT3_9BURK</name>
<evidence type="ECO:0000313" key="3">
    <source>
        <dbReference type="Proteomes" id="UP000230390"/>
    </source>
</evidence>
<reference evidence="2 3" key="1">
    <citation type="submission" date="2017-10" db="EMBL/GenBank/DDBJ databases">
        <title>Massilia psychrophilum sp. nov., a novel purple-pigmented bacterium isolated from Tianshan glacier, Xinjiang Municipality, China.</title>
        <authorList>
            <person name="Wang H."/>
        </authorList>
    </citation>
    <scope>NUCLEOTIDE SEQUENCE [LARGE SCALE GENOMIC DNA]</scope>
    <source>
        <strain evidence="2 3">JCM 30074</strain>
    </source>
</reference>
<dbReference type="PROSITE" id="PS51257">
    <property type="entry name" value="PROKAR_LIPOPROTEIN"/>
    <property type="match status" value="1"/>
</dbReference>
<gene>
    <name evidence="2" type="ORF">CR105_00335</name>
</gene>
<dbReference type="Proteomes" id="UP000230390">
    <property type="component" value="Unassembled WGS sequence"/>
</dbReference>
<evidence type="ECO:0000256" key="1">
    <source>
        <dbReference type="SAM" id="SignalP"/>
    </source>
</evidence>
<dbReference type="OrthoDB" id="5297723at2"/>
<feature type="chain" id="PRO_5013923562" description="Lipoprotein" evidence="1">
    <location>
        <begin position="23"/>
        <end position="145"/>
    </location>
</feature>
<evidence type="ECO:0000313" key="2">
    <source>
        <dbReference type="EMBL" id="PIL46646.1"/>
    </source>
</evidence>
<sequence length="145" mass="16007">MKRILLLVLTPLLLAGCVRSSASYYIDGPAHSLSVRAEQEYFWNSDVVVKLVAAHLPECQRQFPMMTLPLAEVEVELYGAGENVYSVRVGKQVMRIETGGCTRLTEPTTEELGQRLGAFRLDAEKKLVFEQDANARVTPAAPAAQ</sequence>
<dbReference type="EMBL" id="PDOC01000001">
    <property type="protein sequence ID" value="PIL46646.1"/>
    <property type="molecule type" value="Genomic_DNA"/>
</dbReference>
<dbReference type="RefSeq" id="WP_099786447.1">
    <property type="nucleotide sequence ID" value="NZ_JBHLYV010000100.1"/>
</dbReference>